<dbReference type="AlphaFoldDB" id="A0A0D2CCX3"/>
<feature type="compositionally biased region" description="Basic and acidic residues" evidence="1">
    <location>
        <begin position="364"/>
        <end position="380"/>
    </location>
</feature>
<evidence type="ECO:0008006" key="4">
    <source>
        <dbReference type="Google" id="ProtNLM"/>
    </source>
</evidence>
<sequence length="408" mass="45630">MDDEDDPVVASYDVLLTDPAKKDSSKLFILQYPAHRRRDRPYNATYGQTPTSLRLKPDTGFVEVDIPLRITEHYNADAARKFGKAMYESRTMSAGGSHGLGGGFSTGPSDPRMRDAPMHDHNAFDSGILTTQTLGGKVVTPSSRDPIYLVGSFHENQLHLTHVDAVVQMRPQLHHIDADDELAQKKLQSNASIARQKPGLETPAAKVESKPIEVKIKNDKEDAKDRSLNENARLLRDIQVDKWEKHDWVGEEDDEAATKFDQYLHSHTYSRESLVELKSSLTNGKWLDNMSAPREEGRKGLLGKVRGRERERARRRKAEEEKRQRQREAPGSTRGQSGAMLDMSSESDLTTPEASESEVEDETAEARTQEIDTIAIKEEPSVSTASMATSSSTPKKRGRPRKAQNAED</sequence>
<reference evidence="2 3" key="1">
    <citation type="submission" date="2015-01" db="EMBL/GenBank/DDBJ databases">
        <title>The Genome Sequence of Exophiala spinifera CBS89968.</title>
        <authorList>
            <consortium name="The Broad Institute Genomics Platform"/>
            <person name="Cuomo C."/>
            <person name="de Hoog S."/>
            <person name="Gorbushina A."/>
            <person name="Stielow B."/>
            <person name="Teixiera M."/>
            <person name="Abouelleil A."/>
            <person name="Chapman S.B."/>
            <person name="Priest M."/>
            <person name="Young S.K."/>
            <person name="Wortman J."/>
            <person name="Nusbaum C."/>
            <person name="Birren B."/>
        </authorList>
    </citation>
    <scope>NUCLEOTIDE SEQUENCE [LARGE SCALE GENOMIC DNA]</scope>
    <source>
        <strain evidence="2 3">CBS 89968</strain>
    </source>
</reference>
<dbReference type="GO" id="GO:0042797">
    <property type="term" value="P:tRNA transcription by RNA polymerase III"/>
    <property type="evidence" value="ECO:0007669"/>
    <property type="project" value="TreeGrafter"/>
</dbReference>
<gene>
    <name evidence="2" type="ORF">PV08_01934</name>
</gene>
<dbReference type="PANTHER" id="PTHR12069">
    <property type="entry name" value="DNA-DIRECTED RNA POLYMERASES III 80 KDA POLYPEPTIDE RNA POLYMERASE III SUBUNIT 5"/>
    <property type="match status" value="1"/>
</dbReference>
<keyword evidence="3" id="KW-1185">Reference proteome</keyword>
<evidence type="ECO:0000256" key="1">
    <source>
        <dbReference type="SAM" id="MobiDB-lite"/>
    </source>
</evidence>
<evidence type="ECO:0000313" key="3">
    <source>
        <dbReference type="Proteomes" id="UP000053328"/>
    </source>
</evidence>
<dbReference type="InterPro" id="IPR006886">
    <property type="entry name" value="RNA_pol_III_Rpc5"/>
</dbReference>
<name>A0A0D2CCX3_9EURO</name>
<dbReference type="HOGENOM" id="CLU_045565_1_0_1"/>
<dbReference type="Pfam" id="PF04801">
    <property type="entry name" value="RPC5"/>
    <property type="match status" value="1"/>
</dbReference>
<evidence type="ECO:0000313" key="2">
    <source>
        <dbReference type="EMBL" id="KIW21354.1"/>
    </source>
</evidence>
<dbReference type="Proteomes" id="UP000053328">
    <property type="component" value="Unassembled WGS sequence"/>
</dbReference>
<dbReference type="RefSeq" id="XP_016241570.1">
    <property type="nucleotide sequence ID" value="XM_016376294.1"/>
</dbReference>
<dbReference type="VEuPathDB" id="FungiDB:PV08_01934"/>
<feature type="region of interest" description="Disordered" evidence="1">
    <location>
        <begin position="297"/>
        <end position="408"/>
    </location>
</feature>
<dbReference type="GeneID" id="27329017"/>
<protein>
    <recommendedName>
        <fullName evidence="4">DNA-directed RNA polymerase III subunit Rpc5</fullName>
    </recommendedName>
</protein>
<proteinExistence type="predicted"/>
<feature type="compositionally biased region" description="Polar residues" evidence="1">
    <location>
        <begin position="344"/>
        <end position="354"/>
    </location>
</feature>
<dbReference type="PANTHER" id="PTHR12069:SF0">
    <property type="entry name" value="DNA-DIRECTED RNA POLYMERASE III SUBUNIT RPC5"/>
    <property type="match status" value="1"/>
</dbReference>
<dbReference type="EMBL" id="KN847492">
    <property type="protein sequence ID" value="KIW21354.1"/>
    <property type="molecule type" value="Genomic_DNA"/>
</dbReference>
<organism evidence="2 3">
    <name type="scientific">Exophiala spinifera</name>
    <dbReference type="NCBI Taxonomy" id="91928"/>
    <lineage>
        <taxon>Eukaryota</taxon>
        <taxon>Fungi</taxon>
        <taxon>Dikarya</taxon>
        <taxon>Ascomycota</taxon>
        <taxon>Pezizomycotina</taxon>
        <taxon>Eurotiomycetes</taxon>
        <taxon>Chaetothyriomycetidae</taxon>
        <taxon>Chaetothyriales</taxon>
        <taxon>Herpotrichiellaceae</taxon>
        <taxon>Exophiala</taxon>
    </lineage>
</organism>
<dbReference type="OrthoDB" id="340681at2759"/>
<feature type="compositionally biased region" description="Low complexity" evidence="1">
    <location>
        <begin position="381"/>
        <end position="393"/>
    </location>
</feature>
<dbReference type="GO" id="GO:0005666">
    <property type="term" value="C:RNA polymerase III complex"/>
    <property type="evidence" value="ECO:0007669"/>
    <property type="project" value="TreeGrafter"/>
</dbReference>
<feature type="compositionally biased region" description="Basic and acidic residues" evidence="1">
    <location>
        <begin position="306"/>
        <end position="328"/>
    </location>
</feature>
<accession>A0A0D2CCX3</accession>
<dbReference type="STRING" id="91928.A0A0D2CCX3"/>